<protein>
    <recommendedName>
        <fullName evidence="3">Apea-like HEPN domain-containing protein</fullName>
    </recommendedName>
</protein>
<dbReference type="AlphaFoldDB" id="A0A7V7UFJ5"/>
<organism evidence="1 2">
    <name type="scientific">Candidatus Galacturonatibacter soehngenii</name>
    <dbReference type="NCBI Taxonomy" id="2307010"/>
    <lineage>
        <taxon>Bacteria</taxon>
        <taxon>Bacillati</taxon>
        <taxon>Bacillota</taxon>
        <taxon>Clostridia</taxon>
        <taxon>Lachnospirales</taxon>
        <taxon>Lachnospiraceae</taxon>
        <taxon>Candidatus Galacturonatibacter</taxon>
    </lineage>
</organism>
<name>A0A7V7UFJ5_9FIRM</name>
<evidence type="ECO:0000313" key="1">
    <source>
        <dbReference type="EMBL" id="KAB1437546.1"/>
    </source>
</evidence>
<reference evidence="1 2" key="2">
    <citation type="submission" date="2020-02" db="EMBL/GenBank/DDBJ databases">
        <title>Candidatus Galacturonibacter soehngenii shows hetero-acetogenic catabolism of galacturonic acid but lacks a canonical carbon monoxide dehydrogenase/acetyl-CoA synthase complex.</title>
        <authorList>
            <person name="Diender M."/>
            <person name="Stouten G.R."/>
            <person name="Petersen J.F."/>
            <person name="Nielsen P.H."/>
            <person name="Dueholm M.S."/>
            <person name="Pronk J.T."/>
            <person name="Van Loosdrecht M.C.M."/>
        </authorList>
    </citation>
    <scope>NUCLEOTIDE SEQUENCE [LARGE SCALE GENOMIC DNA]</scope>
    <source>
        <strain evidence="1">GalUA</strain>
    </source>
</reference>
<dbReference type="Proteomes" id="UP000461768">
    <property type="component" value="Unassembled WGS sequence"/>
</dbReference>
<dbReference type="RefSeq" id="WP_151144010.1">
    <property type="nucleotide sequence ID" value="NZ_WAGX01000005.1"/>
</dbReference>
<gene>
    <name evidence="1" type="ORF">F7O84_08025</name>
</gene>
<dbReference type="EMBL" id="WAGX01000005">
    <property type="protein sequence ID" value="KAB1437546.1"/>
    <property type="molecule type" value="Genomic_DNA"/>
</dbReference>
<sequence length="406" mass="48074">MNKESVALEFNILKESITVKKRTEFVDDDNIIFERTKDNYRIYIDDNHKYESYKNSLNKLFLWITNKTPEVTIDYAEDVILDLIIEDSDIDILKLENYFLKLPIINFTFLRPLYGLSFYNENIIDKGKYKFISASYIKEYLLGFIPDNPMKEHWINRFLENEKRGICYVETHVATREPAKAEELADKNFKQLDNVLRYMMGDRTSYKKLGVFNYQDESMNFSILKGNNDFLQYNHNNPFRYGYNKLDSYFFDYKNGNGVIWDLLNKENKTEIQKRVLRGLEWVGMSINEKDVNMAFIQCFFAIECILQDQQGFITKSISAQISEYVAFILGDNLEARIEIENRFKKLYDVRSKIAHGNQTDEAKINMDEIIEISKLIIINLLTKDDLKVINSISELRNYITHKRYG</sequence>
<proteinExistence type="predicted"/>
<accession>A0A7V7UFJ5</accession>
<evidence type="ECO:0008006" key="3">
    <source>
        <dbReference type="Google" id="ProtNLM"/>
    </source>
</evidence>
<reference evidence="1 2" key="1">
    <citation type="submission" date="2019-09" db="EMBL/GenBank/DDBJ databases">
        <authorList>
            <person name="Valk L.C."/>
        </authorList>
    </citation>
    <scope>NUCLEOTIDE SEQUENCE [LARGE SCALE GENOMIC DNA]</scope>
    <source>
        <strain evidence="1">GalUA</strain>
    </source>
</reference>
<dbReference type="OrthoDB" id="2084314at2"/>
<comment type="caution">
    <text evidence="1">The sequence shown here is derived from an EMBL/GenBank/DDBJ whole genome shotgun (WGS) entry which is preliminary data.</text>
</comment>
<keyword evidence="2" id="KW-1185">Reference proteome</keyword>
<evidence type="ECO:0000313" key="2">
    <source>
        <dbReference type="Proteomes" id="UP000461768"/>
    </source>
</evidence>